<protein>
    <submittedName>
        <fullName evidence="1">Uncharacterized protein</fullName>
    </submittedName>
</protein>
<evidence type="ECO:0000313" key="2">
    <source>
        <dbReference type="Proteomes" id="UP001549145"/>
    </source>
</evidence>
<proteinExistence type="predicted"/>
<reference evidence="1 2" key="1">
    <citation type="submission" date="2024-06" db="EMBL/GenBank/DDBJ databases">
        <title>Genomic Encyclopedia of Type Strains, Phase IV (KMG-IV): sequencing the most valuable type-strain genomes for metagenomic binning, comparative biology and taxonomic classification.</title>
        <authorList>
            <person name="Goeker M."/>
        </authorList>
    </citation>
    <scope>NUCLEOTIDE SEQUENCE [LARGE SCALE GENOMIC DNA]</scope>
    <source>
        <strain evidence="1 2">DSM 21331</strain>
    </source>
</reference>
<gene>
    <name evidence="1" type="ORF">ABID43_004899</name>
</gene>
<accession>A0ABV2LBW4</accession>
<organism evidence="1 2">
    <name type="scientific">Methylobacterium goesingense</name>
    <dbReference type="NCBI Taxonomy" id="243690"/>
    <lineage>
        <taxon>Bacteria</taxon>
        <taxon>Pseudomonadati</taxon>
        <taxon>Pseudomonadota</taxon>
        <taxon>Alphaproteobacteria</taxon>
        <taxon>Hyphomicrobiales</taxon>
        <taxon>Methylobacteriaceae</taxon>
        <taxon>Methylobacterium</taxon>
    </lineage>
</organism>
<dbReference type="EMBL" id="JBEPMM010000026">
    <property type="protein sequence ID" value="MET3695331.1"/>
    <property type="molecule type" value="Genomic_DNA"/>
</dbReference>
<name>A0ABV2LBW4_9HYPH</name>
<dbReference type="RefSeq" id="WP_238279005.1">
    <property type="nucleotide sequence ID" value="NZ_BPQL01000048.1"/>
</dbReference>
<sequence length="95" mass="10965">MTLRTVYIAHLSSDEYDRFRERDPALPSMYPAWLSAVEARMSALRSRGARGALYPINFDDFIRSMEILHVQTFDEATRDRYAEDMAAADNAMSRL</sequence>
<comment type="caution">
    <text evidence="1">The sequence shown here is derived from an EMBL/GenBank/DDBJ whole genome shotgun (WGS) entry which is preliminary data.</text>
</comment>
<dbReference type="Proteomes" id="UP001549145">
    <property type="component" value="Unassembled WGS sequence"/>
</dbReference>
<evidence type="ECO:0000313" key="1">
    <source>
        <dbReference type="EMBL" id="MET3695331.1"/>
    </source>
</evidence>
<keyword evidence="2" id="KW-1185">Reference proteome</keyword>